<feature type="compositionally biased region" description="Low complexity" evidence="1">
    <location>
        <begin position="42"/>
        <end position="63"/>
    </location>
</feature>
<reference evidence="2 3" key="2">
    <citation type="submission" date="2018-11" db="EMBL/GenBank/DDBJ databases">
        <authorList>
            <consortium name="Pathogen Informatics"/>
        </authorList>
    </citation>
    <scope>NUCLEOTIDE SEQUENCE [LARGE SCALE GENOMIC DNA]</scope>
</reference>
<dbReference type="AlphaFoldDB" id="A0A0M3JN16"/>
<dbReference type="EMBL" id="UYRR01024919">
    <property type="protein sequence ID" value="VDK34454.1"/>
    <property type="molecule type" value="Genomic_DNA"/>
</dbReference>
<name>A0A0M3JN16_ANISI</name>
<reference evidence="4" key="1">
    <citation type="submission" date="2017-02" db="UniProtKB">
        <authorList>
            <consortium name="WormBaseParasite"/>
        </authorList>
    </citation>
    <scope>IDENTIFICATION</scope>
</reference>
<feature type="region of interest" description="Disordered" evidence="1">
    <location>
        <begin position="41"/>
        <end position="63"/>
    </location>
</feature>
<keyword evidence="3" id="KW-1185">Reference proteome</keyword>
<sequence>MSSLYSLMVLFERVVAGRGRRIHEGIFEYLSIRLRVRQPKPSTSNTSGLVTNTTTNTANNSAAIPNNLTTGTVSTLVPWMNDATLTVCAANSMPAANHSLKRSLDTIRDHSLSSVADKRVKLEHDSAYEDY</sequence>
<gene>
    <name evidence="2" type="ORF">ASIM_LOCUS8798</name>
</gene>
<evidence type="ECO:0000313" key="2">
    <source>
        <dbReference type="EMBL" id="VDK34454.1"/>
    </source>
</evidence>
<proteinExistence type="predicted"/>
<evidence type="ECO:0000256" key="1">
    <source>
        <dbReference type="SAM" id="MobiDB-lite"/>
    </source>
</evidence>
<evidence type="ECO:0000313" key="3">
    <source>
        <dbReference type="Proteomes" id="UP000267096"/>
    </source>
</evidence>
<dbReference type="Proteomes" id="UP000267096">
    <property type="component" value="Unassembled WGS sequence"/>
</dbReference>
<protein>
    <submittedName>
        <fullName evidence="2 4">Uncharacterized protein</fullName>
    </submittedName>
</protein>
<dbReference type="WBParaSite" id="ASIM_0000905601-mRNA-1">
    <property type="protein sequence ID" value="ASIM_0000905601-mRNA-1"/>
    <property type="gene ID" value="ASIM_0000905601"/>
</dbReference>
<accession>A0A0M3JN16</accession>
<evidence type="ECO:0000313" key="4">
    <source>
        <dbReference type="WBParaSite" id="ASIM_0000905601-mRNA-1"/>
    </source>
</evidence>
<organism evidence="4">
    <name type="scientific">Anisakis simplex</name>
    <name type="common">Herring worm</name>
    <dbReference type="NCBI Taxonomy" id="6269"/>
    <lineage>
        <taxon>Eukaryota</taxon>
        <taxon>Metazoa</taxon>
        <taxon>Ecdysozoa</taxon>
        <taxon>Nematoda</taxon>
        <taxon>Chromadorea</taxon>
        <taxon>Rhabditida</taxon>
        <taxon>Spirurina</taxon>
        <taxon>Ascaridomorpha</taxon>
        <taxon>Ascaridoidea</taxon>
        <taxon>Anisakidae</taxon>
        <taxon>Anisakis</taxon>
        <taxon>Anisakis simplex complex</taxon>
    </lineage>
</organism>